<dbReference type="PANTHER" id="PTHR12147:SF26">
    <property type="entry name" value="PEPTIDASE M28 DOMAIN-CONTAINING PROTEIN"/>
    <property type="match status" value="1"/>
</dbReference>
<dbReference type="SUPFAM" id="SSF53187">
    <property type="entry name" value="Zn-dependent exopeptidases"/>
    <property type="match status" value="1"/>
</dbReference>
<keyword evidence="3" id="KW-0378">Hydrolase</keyword>
<dbReference type="PANTHER" id="PTHR12147">
    <property type="entry name" value="METALLOPEPTIDASE M28 FAMILY MEMBER"/>
    <property type="match status" value="1"/>
</dbReference>
<dbReference type="InterPro" id="IPR045175">
    <property type="entry name" value="M28_fam"/>
</dbReference>
<organism evidence="3 4">
    <name type="scientific">Subsaximicrobium wynnwilliamsii</name>
    <dbReference type="NCBI Taxonomy" id="291179"/>
    <lineage>
        <taxon>Bacteria</taxon>
        <taxon>Pseudomonadati</taxon>
        <taxon>Bacteroidota</taxon>
        <taxon>Flavobacteriia</taxon>
        <taxon>Flavobacteriales</taxon>
        <taxon>Flavobacteriaceae</taxon>
        <taxon>Subsaximicrobium</taxon>
    </lineage>
</organism>
<proteinExistence type="predicted"/>
<keyword evidence="1" id="KW-0732">Signal</keyword>
<feature type="domain" description="Peptidase M28" evidence="2">
    <location>
        <begin position="91"/>
        <end position="277"/>
    </location>
</feature>
<accession>A0A5C6ZFH3</accession>
<dbReference type="Proteomes" id="UP000321578">
    <property type="component" value="Unassembled WGS sequence"/>
</dbReference>
<gene>
    <name evidence="3" type="ORF">ESY86_14995</name>
</gene>
<protein>
    <submittedName>
        <fullName evidence="3">M20/M25/M40 family metallo-hydrolase</fullName>
    </submittedName>
</protein>
<dbReference type="Gene3D" id="3.40.630.10">
    <property type="entry name" value="Zn peptidases"/>
    <property type="match status" value="1"/>
</dbReference>
<dbReference type="InterPro" id="IPR007484">
    <property type="entry name" value="Peptidase_M28"/>
</dbReference>
<evidence type="ECO:0000256" key="1">
    <source>
        <dbReference type="SAM" id="SignalP"/>
    </source>
</evidence>
<dbReference type="GO" id="GO:0006508">
    <property type="term" value="P:proteolysis"/>
    <property type="evidence" value="ECO:0007669"/>
    <property type="project" value="InterPro"/>
</dbReference>
<evidence type="ECO:0000313" key="3">
    <source>
        <dbReference type="EMBL" id="TXD87974.1"/>
    </source>
</evidence>
<evidence type="ECO:0000313" key="4">
    <source>
        <dbReference type="Proteomes" id="UP000321578"/>
    </source>
</evidence>
<keyword evidence="4" id="KW-1185">Reference proteome</keyword>
<dbReference type="Pfam" id="PF04389">
    <property type="entry name" value="Peptidase_M28"/>
    <property type="match status" value="1"/>
</dbReference>
<dbReference type="RefSeq" id="WP_147087408.1">
    <property type="nucleotide sequence ID" value="NZ_VORM01000017.1"/>
</dbReference>
<evidence type="ECO:0000259" key="2">
    <source>
        <dbReference type="Pfam" id="PF04389"/>
    </source>
</evidence>
<sequence>MKNLLITGLLLLFVSLSKAQTFNTFYAEVVANISESNLLSDLTTFEKFGVKTVGSPALTHTENWISHRYESMGYTDVVLQPFTYRKGSSNNIIVTKTGTIYPYTFLIIDAHYDTINGPGTNDNGTGTVLLLEMARLLKDVETEYSIKFIHFSGEEDGLIGSKFYVKNTVVPENMDIKLVFNIDEVGGVSGLTNDTVVCEQDLGAPTFNNAASSAATESLAILMGLYSTLNTQISKTYGSDYMPFENNGEIITGLYEKNISPVNHSANDNLENMDVGYFYEVVRGAIGAAMEFAVAYETSSLVEQKYYERILKIYPDPSNSYLNIEFDEPLEDEVEFKLMDRLGKEIYTKTISEQNFRFATDFIASDTYEAVFKMGNKRFVKTVVVE</sequence>
<dbReference type="OrthoDB" id="1521787at2"/>
<dbReference type="AlphaFoldDB" id="A0A5C6ZFH3"/>
<name>A0A5C6ZFH3_9FLAO</name>
<dbReference type="EMBL" id="VORO01000018">
    <property type="protein sequence ID" value="TXD87974.1"/>
    <property type="molecule type" value="Genomic_DNA"/>
</dbReference>
<dbReference type="GO" id="GO:0008235">
    <property type="term" value="F:metalloexopeptidase activity"/>
    <property type="evidence" value="ECO:0007669"/>
    <property type="project" value="InterPro"/>
</dbReference>
<reference evidence="3 4" key="1">
    <citation type="submission" date="2019-08" db="EMBL/GenBank/DDBJ databases">
        <title>Genomes of Subsaximicrobium wynnwilliamsii strains.</title>
        <authorList>
            <person name="Bowman J.P."/>
        </authorList>
    </citation>
    <scope>NUCLEOTIDE SEQUENCE [LARGE SCALE GENOMIC DNA]</scope>
    <source>
        <strain evidence="3 4">2-80-2</strain>
    </source>
</reference>
<feature type="signal peptide" evidence="1">
    <location>
        <begin position="1"/>
        <end position="19"/>
    </location>
</feature>
<comment type="caution">
    <text evidence="3">The sequence shown here is derived from an EMBL/GenBank/DDBJ whole genome shotgun (WGS) entry which is preliminary data.</text>
</comment>
<feature type="chain" id="PRO_5022681775" evidence="1">
    <location>
        <begin position="20"/>
        <end position="386"/>
    </location>
</feature>